<keyword evidence="1" id="KW-0378">Hydrolase</keyword>
<dbReference type="EMBL" id="AP011801">
    <property type="protein sequence ID" value="BAL58681.1"/>
    <property type="molecule type" value="Genomic_DNA"/>
</dbReference>
<protein>
    <recommendedName>
        <fullName evidence="3">Queuosine 5'-phosphate N-glycosylase/hydrolase</fullName>
    </recommendedName>
    <alternativeName>
        <fullName evidence="4">Queuosine-nucleotide N-glycosylase/hydrolase</fullName>
    </alternativeName>
</protein>
<reference evidence="6" key="2">
    <citation type="journal article" date="2012" name="PLoS ONE">
        <title>A Deeply Branching Thermophilic Bacterium with an Ancient Acetyl-CoA Pathway Dominates a Subsurface Ecosystem.</title>
        <authorList>
            <person name="Takami H."/>
            <person name="Noguchi H."/>
            <person name="Takaki Y."/>
            <person name="Uchiyama I."/>
            <person name="Toyoda A."/>
            <person name="Nishi S."/>
            <person name="Chee G.-J."/>
            <person name="Arai W."/>
            <person name="Nunoura T."/>
            <person name="Itoh T."/>
            <person name="Hattori M."/>
            <person name="Takai K."/>
        </authorList>
    </citation>
    <scope>NUCLEOTIDE SEQUENCE</scope>
</reference>
<name>H5SRG4_ACEAU</name>
<accession>H5SRG4</accession>
<dbReference type="AlphaFoldDB" id="H5SRG4"/>
<evidence type="ECO:0000256" key="4">
    <source>
        <dbReference type="ARBA" id="ARBA00035393"/>
    </source>
</evidence>
<comment type="catalytic activity">
    <reaction evidence="5">
        <text>queuosine 5'-phosphate + H2O = queuine + D-ribose 5-phosphate</text>
        <dbReference type="Rhea" id="RHEA:75387"/>
        <dbReference type="ChEBI" id="CHEBI:15377"/>
        <dbReference type="ChEBI" id="CHEBI:17433"/>
        <dbReference type="ChEBI" id="CHEBI:78346"/>
        <dbReference type="ChEBI" id="CHEBI:194371"/>
    </reaction>
    <physiologicalReaction direction="left-to-right" evidence="5">
        <dbReference type="Rhea" id="RHEA:75388"/>
    </physiologicalReaction>
</comment>
<gene>
    <name evidence="6" type="ORF">HGMM_OP2C229</name>
</gene>
<evidence type="ECO:0000256" key="5">
    <source>
        <dbReference type="ARBA" id="ARBA00048204"/>
    </source>
</evidence>
<evidence type="ECO:0000256" key="1">
    <source>
        <dbReference type="ARBA" id="ARBA00022801"/>
    </source>
</evidence>
<evidence type="ECO:0000256" key="3">
    <source>
        <dbReference type="ARBA" id="ARBA00035306"/>
    </source>
</evidence>
<organism evidence="6">
    <name type="scientific">Acetithermum autotrophicum</name>
    <dbReference type="NCBI Taxonomy" id="1446466"/>
    <lineage>
        <taxon>Bacteria</taxon>
        <taxon>Candidatus Bipolaricaulota</taxon>
        <taxon>Candidatus Acetithermum</taxon>
    </lineage>
</organism>
<dbReference type="PANTHER" id="PTHR21314:SF0">
    <property type="entry name" value="QUEUOSINE 5'-PHOSPHATE N-GLYCOSYLASE_HYDROLASE"/>
    <property type="match status" value="1"/>
</dbReference>
<dbReference type="Pfam" id="PF10343">
    <property type="entry name" value="Q_salvage"/>
    <property type="match status" value="1"/>
</dbReference>
<dbReference type="GO" id="GO:0006400">
    <property type="term" value="P:tRNA modification"/>
    <property type="evidence" value="ECO:0007669"/>
    <property type="project" value="TreeGrafter"/>
</dbReference>
<comment type="similarity">
    <text evidence="2">Belongs to the QNG1 protein family.</text>
</comment>
<reference evidence="6" key="1">
    <citation type="journal article" date="2005" name="Environ. Microbiol.">
        <title>Genetic and functional properties of uncultivated thermophilic crenarchaeotes from a subsurface gold mine as revealed by analysis of genome fragments.</title>
        <authorList>
            <person name="Nunoura T."/>
            <person name="Hirayama H."/>
            <person name="Takami H."/>
            <person name="Oida H."/>
            <person name="Nishi S."/>
            <person name="Shimamura S."/>
            <person name="Suzuki Y."/>
            <person name="Inagaki F."/>
            <person name="Takai K."/>
            <person name="Nealson K.H."/>
            <person name="Horikoshi K."/>
        </authorList>
    </citation>
    <scope>NUCLEOTIDE SEQUENCE</scope>
</reference>
<proteinExistence type="inferred from homology"/>
<dbReference type="GO" id="GO:0016787">
    <property type="term" value="F:hydrolase activity"/>
    <property type="evidence" value="ECO:0007669"/>
    <property type="project" value="UniProtKB-KW"/>
</dbReference>
<dbReference type="InterPro" id="IPR019438">
    <property type="entry name" value="Q_salvage"/>
</dbReference>
<evidence type="ECO:0000313" key="6">
    <source>
        <dbReference type="EMBL" id="BAL58681.1"/>
    </source>
</evidence>
<dbReference type="PANTHER" id="PTHR21314">
    <property type="entry name" value="QUEUOSINE 5'-PHOSPHATE N-GLYCOSYLASE_HYDROLASE-RELATED"/>
    <property type="match status" value="1"/>
</dbReference>
<evidence type="ECO:0000256" key="2">
    <source>
        <dbReference type="ARBA" id="ARBA00035119"/>
    </source>
</evidence>
<sequence length="311" mass="36332">MRKVLESVRWVVERAEHVALDEDALRRSAQELARQSLNFAWDGLHFRDGTARTVQYLFVLDSLNFCFWPEPRWRYHNLDGYVALATALRDAVLRGDRVLDASFLAQISREGLRGILDGENEIPLLDERVEILRECGAALQSRYDGQASKLVERAERSVVRLVDLLAQDFSSFRDEASYRGRTVYFYKRAQIFCADLYGAFGGRSWGEFSDIDELTAFADYKVPQVLRQLGILRYSPELAERIDRREELPAGSPEEIEIRAHTIWAVELLKRELEQLGRSLRSFEIDWLLWNLGQCEEFRQKPYHRTRTIFY</sequence>